<proteinExistence type="predicted"/>
<evidence type="ECO:0000313" key="1">
    <source>
        <dbReference type="EMBL" id="GMR55301.1"/>
    </source>
</evidence>
<reference evidence="2" key="1">
    <citation type="submission" date="2022-10" db="EMBL/GenBank/DDBJ databases">
        <title>Genome assembly of Pristionchus species.</title>
        <authorList>
            <person name="Yoshida K."/>
            <person name="Sommer R.J."/>
        </authorList>
    </citation>
    <scope>NUCLEOTIDE SEQUENCE [LARGE SCALE GENOMIC DNA]</scope>
    <source>
        <strain evidence="2">RS5460</strain>
    </source>
</reference>
<evidence type="ECO:0000313" key="2">
    <source>
        <dbReference type="Proteomes" id="UP001328107"/>
    </source>
</evidence>
<organism evidence="1 2">
    <name type="scientific">Pristionchus mayeri</name>
    <dbReference type="NCBI Taxonomy" id="1317129"/>
    <lineage>
        <taxon>Eukaryota</taxon>
        <taxon>Metazoa</taxon>
        <taxon>Ecdysozoa</taxon>
        <taxon>Nematoda</taxon>
        <taxon>Chromadorea</taxon>
        <taxon>Rhabditida</taxon>
        <taxon>Rhabditina</taxon>
        <taxon>Diplogasteromorpha</taxon>
        <taxon>Diplogasteroidea</taxon>
        <taxon>Neodiplogasteridae</taxon>
        <taxon>Pristionchus</taxon>
    </lineage>
</organism>
<protein>
    <recommendedName>
        <fullName evidence="3">F-box domain-containing protein</fullName>
    </recommendedName>
</protein>
<feature type="non-terminal residue" evidence="1">
    <location>
        <position position="1"/>
    </location>
</feature>
<keyword evidence="2" id="KW-1185">Reference proteome</keyword>
<name>A0AAN5D2S3_9BILA</name>
<dbReference type="EMBL" id="BTRK01000005">
    <property type="protein sequence ID" value="GMR55301.1"/>
    <property type="molecule type" value="Genomic_DNA"/>
</dbReference>
<dbReference type="Proteomes" id="UP001328107">
    <property type="component" value="Unassembled WGS sequence"/>
</dbReference>
<feature type="non-terminal residue" evidence="1">
    <location>
        <position position="67"/>
    </location>
</feature>
<evidence type="ECO:0008006" key="3">
    <source>
        <dbReference type="Google" id="ProtNLM"/>
    </source>
</evidence>
<accession>A0AAN5D2S3</accession>
<sequence length="67" mass="7651">PMLALERICHHLYNPFDGKDLANLSKVSHHYNNVVMKFMGEPNNRPGIKKVQFQGRLNLYTSSVSGH</sequence>
<dbReference type="AlphaFoldDB" id="A0AAN5D2S3"/>
<gene>
    <name evidence="1" type="ORF">PMAYCL1PPCAC_25496</name>
</gene>
<comment type="caution">
    <text evidence="1">The sequence shown here is derived from an EMBL/GenBank/DDBJ whole genome shotgun (WGS) entry which is preliminary data.</text>
</comment>